<gene>
    <name evidence="2" type="ORF">BU23DRAFT_561828</name>
</gene>
<protein>
    <submittedName>
        <fullName evidence="2">Uncharacterized protein</fullName>
    </submittedName>
</protein>
<evidence type="ECO:0000313" key="2">
    <source>
        <dbReference type="EMBL" id="KAF1964547.1"/>
    </source>
</evidence>
<reference evidence="2" key="1">
    <citation type="journal article" date="2020" name="Stud. Mycol.">
        <title>101 Dothideomycetes genomes: a test case for predicting lifestyles and emergence of pathogens.</title>
        <authorList>
            <person name="Haridas S."/>
            <person name="Albert R."/>
            <person name="Binder M."/>
            <person name="Bloem J."/>
            <person name="Labutti K."/>
            <person name="Salamov A."/>
            <person name="Andreopoulos B."/>
            <person name="Baker S."/>
            <person name="Barry K."/>
            <person name="Bills G."/>
            <person name="Bluhm B."/>
            <person name="Cannon C."/>
            <person name="Castanera R."/>
            <person name="Culley D."/>
            <person name="Daum C."/>
            <person name="Ezra D."/>
            <person name="Gonzalez J."/>
            <person name="Henrissat B."/>
            <person name="Kuo A."/>
            <person name="Liang C."/>
            <person name="Lipzen A."/>
            <person name="Lutzoni F."/>
            <person name="Magnuson J."/>
            <person name="Mondo S."/>
            <person name="Nolan M."/>
            <person name="Ohm R."/>
            <person name="Pangilinan J."/>
            <person name="Park H.-J."/>
            <person name="Ramirez L."/>
            <person name="Alfaro M."/>
            <person name="Sun H."/>
            <person name="Tritt A."/>
            <person name="Yoshinaga Y."/>
            <person name="Zwiers L.-H."/>
            <person name="Turgeon B."/>
            <person name="Goodwin S."/>
            <person name="Spatafora J."/>
            <person name="Crous P."/>
            <person name="Grigoriev I."/>
        </authorList>
    </citation>
    <scope>NUCLEOTIDE SEQUENCE</scope>
    <source>
        <strain evidence="2">CBS 107.79</strain>
    </source>
</reference>
<accession>A0A6A5UTY3</accession>
<dbReference type="AlphaFoldDB" id="A0A6A5UTY3"/>
<name>A0A6A5UTY3_9PLEO</name>
<keyword evidence="3" id="KW-1185">Reference proteome</keyword>
<dbReference type="Proteomes" id="UP000800036">
    <property type="component" value="Unassembled WGS sequence"/>
</dbReference>
<dbReference type="OrthoDB" id="3791143at2759"/>
<evidence type="ECO:0000256" key="1">
    <source>
        <dbReference type="SAM" id="MobiDB-lite"/>
    </source>
</evidence>
<proteinExistence type="predicted"/>
<dbReference type="EMBL" id="ML976783">
    <property type="protein sequence ID" value="KAF1964547.1"/>
    <property type="molecule type" value="Genomic_DNA"/>
</dbReference>
<sequence length="126" mass="13853">MPPRQARGAKRAAKASKAPAKRARTGGCGTARQPIELDESQQLPPRTSPRKALANATSQATKERLFESQFKIYPHGYHVSPISDPSQIWFICKYCHQHKPAHLKERTKGHSHIKLGAAAKPLLLGG</sequence>
<evidence type="ECO:0000313" key="3">
    <source>
        <dbReference type="Proteomes" id="UP000800036"/>
    </source>
</evidence>
<organism evidence="2 3">
    <name type="scientific">Bimuria novae-zelandiae CBS 107.79</name>
    <dbReference type="NCBI Taxonomy" id="1447943"/>
    <lineage>
        <taxon>Eukaryota</taxon>
        <taxon>Fungi</taxon>
        <taxon>Dikarya</taxon>
        <taxon>Ascomycota</taxon>
        <taxon>Pezizomycotina</taxon>
        <taxon>Dothideomycetes</taxon>
        <taxon>Pleosporomycetidae</taxon>
        <taxon>Pleosporales</taxon>
        <taxon>Massarineae</taxon>
        <taxon>Didymosphaeriaceae</taxon>
        <taxon>Bimuria</taxon>
    </lineage>
</organism>
<feature type="compositionally biased region" description="Basic residues" evidence="1">
    <location>
        <begin position="7"/>
        <end position="24"/>
    </location>
</feature>
<feature type="region of interest" description="Disordered" evidence="1">
    <location>
        <begin position="1"/>
        <end position="60"/>
    </location>
</feature>